<dbReference type="EMBL" id="GFTR01000687">
    <property type="protein sequence ID" value="JAW15739.1"/>
    <property type="molecule type" value="Transcribed_RNA"/>
</dbReference>
<sequence length="77" mass="8320">MSAFWTVVILCAIIRTVLFRETSSRVFCTIFSDSGSSALVASSRIKIDGSLIKALAIAILCFCPPDIVIPRSPRTVS</sequence>
<organism evidence="2">
    <name type="scientific">Panstrongylus lignarius</name>
    <dbReference type="NCBI Taxonomy" id="156445"/>
    <lineage>
        <taxon>Eukaryota</taxon>
        <taxon>Metazoa</taxon>
        <taxon>Ecdysozoa</taxon>
        <taxon>Arthropoda</taxon>
        <taxon>Hexapoda</taxon>
        <taxon>Insecta</taxon>
        <taxon>Pterygota</taxon>
        <taxon>Neoptera</taxon>
        <taxon>Paraneoptera</taxon>
        <taxon>Hemiptera</taxon>
        <taxon>Heteroptera</taxon>
        <taxon>Panheteroptera</taxon>
        <taxon>Cimicomorpha</taxon>
        <taxon>Reduviidae</taxon>
        <taxon>Triatominae</taxon>
        <taxon>Panstrongylus</taxon>
    </lineage>
</organism>
<dbReference type="AlphaFoldDB" id="A0A224Y5I2"/>
<keyword evidence="1" id="KW-0732">Signal</keyword>
<feature type="signal peptide" evidence="1">
    <location>
        <begin position="1"/>
        <end position="19"/>
    </location>
</feature>
<name>A0A224Y5I2_9HEMI</name>
<proteinExistence type="predicted"/>
<feature type="chain" id="PRO_5012850000" evidence="1">
    <location>
        <begin position="20"/>
        <end position="77"/>
    </location>
</feature>
<accession>A0A224Y5I2</accession>
<reference evidence="2" key="1">
    <citation type="journal article" date="2018" name="PLoS Negl. Trop. Dis.">
        <title>An insight into the salivary gland and fat body transcriptome of Panstrongylus lignarius (Hemiptera: Heteroptera), the main vector of Chagas disease in Peru.</title>
        <authorList>
            <person name="Nevoa J.C."/>
            <person name="Mendes M.T."/>
            <person name="da Silva M.V."/>
            <person name="Soares S.C."/>
            <person name="Oliveira C.J.F."/>
            <person name="Ribeiro J.M.C."/>
        </authorList>
    </citation>
    <scope>NUCLEOTIDE SEQUENCE</scope>
</reference>
<evidence type="ECO:0000313" key="2">
    <source>
        <dbReference type="EMBL" id="JAW15739.1"/>
    </source>
</evidence>
<protein>
    <submittedName>
        <fullName evidence="2">Putative secreted protein</fullName>
    </submittedName>
</protein>
<evidence type="ECO:0000256" key="1">
    <source>
        <dbReference type="SAM" id="SignalP"/>
    </source>
</evidence>
<dbReference type="AntiFam" id="ANF00062">
    <property type="entry name" value="Shadow ORF (opposite ABC transporter protein)"/>
</dbReference>